<keyword evidence="2" id="KW-1185">Reference proteome</keyword>
<name>A0ABM5KG94_DIAVI</name>
<dbReference type="EnsemblMetazoa" id="XM_050653253.1">
    <property type="protein sequence ID" value="XP_050509210.1"/>
    <property type="gene ID" value="LOC126886366"/>
</dbReference>
<protein>
    <recommendedName>
        <fullName evidence="3">MULE transposase domain-containing protein</fullName>
    </recommendedName>
</protein>
<evidence type="ECO:0000313" key="2">
    <source>
        <dbReference type="Proteomes" id="UP001652700"/>
    </source>
</evidence>
<dbReference type="RefSeq" id="XP_050509210.1">
    <property type="nucleotide sequence ID" value="XM_050653253.1"/>
</dbReference>
<sequence length="695" mass="79788">MKRSNDVHLKQFPCEIFIRYTHNHNIYCADVLRHKRPSEEVENIFKDLFGKGYSPSSALEIYKMELHDLDPQNYYTVVADGSRCPSRRWCYELYYKLFKKEYGDPSGSKMISSLSEKIIKYNQHCSNNCAAFSNDGDDLVVAVCSPMTKNVHKYIKSSGKITFIDSSGNMDRHNSRIFLMLSPSVAGALPVGLIMTYSESQKTILKGLELYKTLLDENSFYKNSFPKVVITDDSTAEREALKTAFPLSTLLLCKFHILQATMRYLWDSKHGVDKHDRIYLYRLFQGLVNCAEKEQFLKNFDFFLDCSIVKKYENVAKYFKNLKNRSKEWALCYRSGILTRGNETNNYAEAGFRILKDKILHRTKAFSIVQMFSFLTDHLHNYYTRRLTDLINNRSESLAKKYLIKIEKIKKFEYTAITDNFYKVTSGENEYFVNTEVELCSCNIGCTGAPSKHQYGVVKTFNLTSQQFIPTADVHMKSVLHKIVNDTEVPSSWYESLKKEDNFPQKTMQSNRTETNTVQSTDTVNTQLNDNSANECLVNKHFTEQDIETESKQLLQTFQDFNSKLLGNPDVYYSAIKKFNELASELRTESSLVSALHTFGKYTGAGQPLIRKGKNLQGGKIIGVQPTAMSRRKVHLGGRNVAFTGRPPKNQNDHTYNRKRSLTAREIPVPQKKAAPHSLTLCVDHNHNISLGKNH</sequence>
<dbReference type="Proteomes" id="UP001652700">
    <property type="component" value="Unplaced"/>
</dbReference>
<dbReference type="GeneID" id="126886366"/>
<evidence type="ECO:0000313" key="1">
    <source>
        <dbReference type="EnsemblMetazoa" id="XP_050509210.1"/>
    </source>
</evidence>
<accession>A0ABM5KG94</accession>
<organism evidence="1 2">
    <name type="scientific">Diabrotica virgifera virgifera</name>
    <name type="common">western corn rootworm</name>
    <dbReference type="NCBI Taxonomy" id="50390"/>
    <lineage>
        <taxon>Eukaryota</taxon>
        <taxon>Metazoa</taxon>
        <taxon>Ecdysozoa</taxon>
        <taxon>Arthropoda</taxon>
        <taxon>Hexapoda</taxon>
        <taxon>Insecta</taxon>
        <taxon>Pterygota</taxon>
        <taxon>Neoptera</taxon>
        <taxon>Endopterygota</taxon>
        <taxon>Coleoptera</taxon>
        <taxon>Polyphaga</taxon>
        <taxon>Cucujiformia</taxon>
        <taxon>Chrysomeloidea</taxon>
        <taxon>Chrysomelidae</taxon>
        <taxon>Galerucinae</taxon>
        <taxon>Diabroticina</taxon>
        <taxon>Diabroticites</taxon>
        <taxon>Diabrotica</taxon>
    </lineage>
</organism>
<dbReference type="PANTHER" id="PTHR35385">
    <property type="entry name" value="PROTEIN B, PUTATIVE-RELATED-RELATED"/>
    <property type="match status" value="1"/>
</dbReference>
<dbReference type="PANTHER" id="PTHR35385:SF2">
    <property type="entry name" value="PROTEIN B, PUTATIVE-RELATED"/>
    <property type="match status" value="1"/>
</dbReference>
<proteinExistence type="predicted"/>
<reference evidence="1" key="1">
    <citation type="submission" date="2025-05" db="UniProtKB">
        <authorList>
            <consortium name="EnsemblMetazoa"/>
        </authorList>
    </citation>
    <scope>IDENTIFICATION</scope>
</reference>
<evidence type="ECO:0008006" key="3">
    <source>
        <dbReference type="Google" id="ProtNLM"/>
    </source>
</evidence>